<comment type="caution">
    <text evidence="2">The sequence shown here is derived from an EMBL/GenBank/DDBJ whole genome shotgun (WGS) entry which is preliminary data.</text>
</comment>
<organism evidence="2 3">
    <name type="scientific">Klebsiella michiganensis</name>
    <dbReference type="NCBI Taxonomy" id="1134687"/>
    <lineage>
        <taxon>Bacteria</taxon>
        <taxon>Pseudomonadati</taxon>
        <taxon>Pseudomonadota</taxon>
        <taxon>Gammaproteobacteria</taxon>
        <taxon>Enterobacterales</taxon>
        <taxon>Enterobacteriaceae</taxon>
        <taxon>Klebsiella/Raoultella group</taxon>
        <taxon>Klebsiella</taxon>
    </lineage>
</organism>
<evidence type="ECO:0000313" key="3">
    <source>
        <dbReference type="Proteomes" id="UP000234667"/>
    </source>
</evidence>
<keyword evidence="1" id="KW-0812">Transmembrane</keyword>
<dbReference type="AlphaFoldDB" id="A0A2J5PI43"/>
<reference evidence="2 3" key="2">
    <citation type="submission" date="2018-01" db="EMBL/GenBank/DDBJ databases">
        <title>Genomic study of Klebsiella pneumoniae.</title>
        <authorList>
            <person name="Yang Y."/>
            <person name="Bicalho R."/>
        </authorList>
    </citation>
    <scope>NUCLEOTIDE SEQUENCE [LARGE SCALE GENOMIC DNA]</scope>
    <source>
        <strain evidence="2 3">A10</strain>
    </source>
</reference>
<evidence type="ECO:0000313" key="2">
    <source>
        <dbReference type="EMBL" id="PLO65717.1"/>
    </source>
</evidence>
<keyword evidence="1" id="KW-1133">Transmembrane helix</keyword>
<evidence type="ECO:0000256" key="1">
    <source>
        <dbReference type="SAM" id="Phobius"/>
    </source>
</evidence>
<feature type="transmembrane region" description="Helical" evidence="1">
    <location>
        <begin position="20"/>
        <end position="40"/>
    </location>
</feature>
<name>A0A2J5PI43_9ENTR</name>
<dbReference type="EMBL" id="PIDR01000835">
    <property type="protein sequence ID" value="PLO65717.1"/>
    <property type="molecule type" value="Genomic_DNA"/>
</dbReference>
<gene>
    <name evidence="2" type="ORF">CWN49_22640</name>
</gene>
<proteinExistence type="predicted"/>
<sequence length="171" mass="18972">MADWFIATEGVKVVKDSASLWPQIVTAVSSAGAAFGGVWYGQKLITQREKDAAAAKLASERLFIATELVFLLERFAQRCLPVALDQGDRDEDARYKANYFIPELSYASVSGDWRSLPADLLYQLQQLEVLREESVSIVNTAFIESSPYDNDGIIELNNQASRLGIRAIHLS</sequence>
<keyword evidence="1" id="KW-0472">Membrane</keyword>
<feature type="non-terminal residue" evidence="2">
    <location>
        <position position="171"/>
    </location>
</feature>
<reference evidence="2 3" key="1">
    <citation type="submission" date="2017-11" db="EMBL/GenBank/DDBJ databases">
        <authorList>
            <person name="Han C.G."/>
        </authorList>
    </citation>
    <scope>NUCLEOTIDE SEQUENCE [LARGE SCALE GENOMIC DNA]</scope>
    <source>
        <strain evidence="2 3">A10</strain>
    </source>
</reference>
<accession>A0A2J5PI43</accession>
<dbReference type="Proteomes" id="UP000234667">
    <property type="component" value="Unassembled WGS sequence"/>
</dbReference>
<protein>
    <submittedName>
        <fullName evidence="2">Uncharacterized protein</fullName>
    </submittedName>
</protein>